<evidence type="ECO:0000313" key="3">
    <source>
        <dbReference type="Proteomes" id="UP000266906"/>
    </source>
</evidence>
<name>A0A3N4RT33_9ACTN</name>
<dbReference type="AlphaFoldDB" id="A0A3N4RT33"/>
<reference evidence="2 3" key="1">
    <citation type="submission" date="2018-11" db="EMBL/GenBank/DDBJ databases">
        <title>Sequencing the genomes of 1000 actinobacteria strains.</title>
        <authorList>
            <person name="Klenk H.-P."/>
        </authorList>
    </citation>
    <scope>NUCLEOTIDE SEQUENCE [LARGE SCALE GENOMIC DNA]</scope>
    <source>
        <strain evidence="2 3">DSM 44781</strain>
    </source>
</reference>
<organism evidence="2 3">
    <name type="scientific">Kitasatospora cineracea</name>
    <dbReference type="NCBI Taxonomy" id="88074"/>
    <lineage>
        <taxon>Bacteria</taxon>
        <taxon>Bacillati</taxon>
        <taxon>Actinomycetota</taxon>
        <taxon>Actinomycetes</taxon>
        <taxon>Kitasatosporales</taxon>
        <taxon>Streptomycetaceae</taxon>
        <taxon>Kitasatospora</taxon>
    </lineage>
</organism>
<evidence type="ECO:0000313" key="2">
    <source>
        <dbReference type="EMBL" id="RPE36533.1"/>
    </source>
</evidence>
<keyword evidence="1" id="KW-1133">Transmembrane helix</keyword>
<keyword evidence="3" id="KW-1185">Reference proteome</keyword>
<feature type="transmembrane region" description="Helical" evidence="1">
    <location>
        <begin position="91"/>
        <end position="109"/>
    </location>
</feature>
<keyword evidence="1" id="KW-0472">Membrane</keyword>
<protein>
    <submittedName>
        <fullName evidence="2">Uncharacterized protein</fullName>
    </submittedName>
</protein>
<proteinExistence type="predicted"/>
<sequence>MAEAALWWAALCGLYTVLISTVDAPALLLAGCLAVGLVPTVGRPIAAAAARFTDRSGYLGAVLDRAAAPPLPAPPADRTGSSILLGLLGDYVTWLLVGLAGLLAAVAALS</sequence>
<evidence type="ECO:0000256" key="1">
    <source>
        <dbReference type="SAM" id="Phobius"/>
    </source>
</evidence>
<dbReference type="Proteomes" id="UP000266906">
    <property type="component" value="Unassembled WGS sequence"/>
</dbReference>
<comment type="caution">
    <text evidence="2">The sequence shown here is derived from an EMBL/GenBank/DDBJ whole genome shotgun (WGS) entry which is preliminary data.</text>
</comment>
<dbReference type="RefSeq" id="WP_123819524.1">
    <property type="nucleotide sequence ID" value="NZ_RKQG01000001.1"/>
</dbReference>
<keyword evidence="1" id="KW-0812">Transmembrane</keyword>
<accession>A0A3N4RT33</accession>
<gene>
    <name evidence="2" type="ORF">EDD38_4908</name>
</gene>
<dbReference type="EMBL" id="RKQG01000001">
    <property type="protein sequence ID" value="RPE36533.1"/>
    <property type="molecule type" value="Genomic_DNA"/>
</dbReference>